<accession>A0ABY9DYP2</accession>
<proteinExistence type="predicted"/>
<reference evidence="1 2" key="1">
    <citation type="journal article" date="2023" name="Hortic Res">
        <title>The complete reference genome for grapevine (Vitis vinifera L.) genetics and breeding.</title>
        <authorList>
            <person name="Shi X."/>
            <person name="Cao S."/>
            <person name="Wang X."/>
            <person name="Huang S."/>
            <person name="Wang Y."/>
            <person name="Liu Z."/>
            <person name="Liu W."/>
            <person name="Leng X."/>
            <person name="Peng Y."/>
            <person name="Wang N."/>
            <person name="Wang Y."/>
            <person name="Ma Z."/>
            <person name="Xu X."/>
            <person name="Zhang F."/>
            <person name="Xue H."/>
            <person name="Zhong H."/>
            <person name="Wang Y."/>
            <person name="Zhang K."/>
            <person name="Velt A."/>
            <person name="Avia K."/>
            <person name="Holtgrawe D."/>
            <person name="Grimplet J."/>
            <person name="Matus J.T."/>
            <person name="Ware D."/>
            <person name="Wu X."/>
            <person name="Wang H."/>
            <person name="Liu C."/>
            <person name="Fang Y."/>
            <person name="Rustenholz C."/>
            <person name="Cheng Z."/>
            <person name="Xiao H."/>
            <person name="Zhou Y."/>
        </authorList>
    </citation>
    <scope>NUCLEOTIDE SEQUENCE [LARGE SCALE GENOMIC DNA]</scope>
    <source>
        <strain evidence="2">cv. Pinot noir / PN40024</strain>
        <tissue evidence="1">Leaf</tissue>
    </source>
</reference>
<name>A0ABY9DYP2_VITVI</name>
<evidence type="ECO:0000313" key="1">
    <source>
        <dbReference type="EMBL" id="WKA12208.1"/>
    </source>
</evidence>
<sequence>MHKLLFFERLKHIFRLLLCPCWVEFSFESSLFSSWYYLYLFLIHGGLLCKCHKFVD</sequence>
<keyword evidence="2" id="KW-1185">Reference proteome</keyword>
<organism evidence="1 2">
    <name type="scientific">Vitis vinifera</name>
    <name type="common">Grape</name>
    <dbReference type="NCBI Taxonomy" id="29760"/>
    <lineage>
        <taxon>Eukaryota</taxon>
        <taxon>Viridiplantae</taxon>
        <taxon>Streptophyta</taxon>
        <taxon>Embryophyta</taxon>
        <taxon>Tracheophyta</taxon>
        <taxon>Spermatophyta</taxon>
        <taxon>Magnoliopsida</taxon>
        <taxon>eudicotyledons</taxon>
        <taxon>Gunneridae</taxon>
        <taxon>Pentapetalae</taxon>
        <taxon>rosids</taxon>
        <taxon>Vitales</taxon>
        <taxon>Vitaceae</taxon>
        <taxon>Viteae</taxon>
        <taxon>Vitis</taxon>
    </lineage>
</organism>
<dbReference type="Proteomes" id="UP001227230">
    <property type="component" value="Chromosome 19"/>
</dbReference>
<gene>
    <name evidence="1" type="ORF">VitviT2T_029622</name>
</gene>
<dbReference type="EMBL" id="CP126666">
    <property type="protein sequence ID" value="WKA12208.1"/>
    <property type="molecule type" value="Genomic_DNA"/>
</dbReference>
<protein>
    <submittedName>
        <fullName evidence="1">Uncharacterized protein</fullName>
    </submittedName>
</protein>
<evidence type="ECO:0000313" key="2">
    <source>
        <dbReference type="Proteomes" id="UP001227230"/>
    </source>
</evidence>